<accession>A0A5C5FKH8</accession>
<keyword evidence="2" id="KW-0560">Oxidoreductase</keyword>
<dbReference type="Pfam" id="PF00106">
    <property type="entry name" value="adh_short"/>
    <property type="match status" value="1"/>
</dbReference>
<name>A0A5C5FKH8_9BASI</name>
<dbReference type="PROSITE" id="PS00061">
    <property type="entry name" value="ADH_SHORT"/>
    <property type="match status" value="1"/>
</dbReference>
<reference evidence="4 5" key="1">
    <citation type="submission" date="2019-03" db="EMBL/GenBank/DDBJ databases">
        <title>Rhodosporidium diobovatum UCD-FST 08-225 genome sequencing, assembly, and annotation.</title>
        <authorList>
            <person name="Fakankun I.U."/>
            <person name="Fristensky B."/>
            <person name="Levin D.B."/>
        </authorList>
    </citation>
    <scope>NUCLEOTIDE SEQUENCE [LARGE SCALE GENOMIC DNA]</scope>
    <source>
        <strain evidence="4 5">UCD-FST 08-225</strain>
    </source>
</reference>
<dbReference type="InterPro" id="IPR020904">
    <property type="entry name" value="Sc_DH/Rdtase_CS"/>
</dbReference>
<evidence type="ECO:0000259" key="3">
    <source>
        <dbReference type="SMART" id="SM00822"/>
    </source>
</evidence>
<dbReference type="AlphaFoldDB" id="A0A5C5FKH8"/>
<keyword evidence="1" id="KW-0521">NADP</keyword>
<gene>
    <name evidence="4" type="ORF">DMC30DRAFT_370069</name>
</gene>
<evidence type="ECO:0000256" key="2">
    <source>
        <dbReference type="ARBA" id="ARBA00023002"/>
    </source>
</evidence>
<dbReference type="PRINTS" id="PR00081">
    <property type="entry name" value="GDHRDH"/>
</dbReference>
<dbReference type="SUPFAM" id="SSF51735">
    <property type="entry name" value="NAD(P)-binding Rossmann-fold domains"/>
    <property type="match status" value="1"/>
</dbReference>
<dbReference type="Gene3D" id="3.40.50.720">
    <property type="entry name" value="NAD(P)-binding Rossmann-like Domain"/>
    <property type="match status" value="1"/>
</dbReference>
<dbReference type="SMART" id="SM00822">
    <property type="entry name" value="PKS_KR"/>
    <property type="match status" value="1"/>
</dbReference>
<dbReference type="EMBL" id="SOZI01000228">
    <property type="protein sequence ID" value="TNY17215.1"/>
    <property type="molecule type" value="Genomic_DNA"/>
</dbReference>
<dbReference type="STRING" id="5288.A0A5C5FKH8"/>
<dbReference type="GO" id="GO:0016491">
    <property type="term" value="F:oxidoreductase activity"/>
    <property type="evidence" value="ECO:0007669"/>
    <property type="project" value="UniProtKB-KW"/>
</dbReference>
<dbReference type="OrthoDB" id="1274115at2759"/>
<dbReference type="Proteomes" id="UP000311382">
    <property type="component" value="Unassembled WGS sequence"/>
</dbReference>
<comment type="caution">
    <text evidence="4">The sequence shown here is derived from an EMBL/GenBank/DDBJ whole genome shotgun (WGS) entry which is preliminary data.</text>
</comment>
<evidence type="ECO:0000313" key="5">
    <source>
        <dbReference type="Proteomes" id="UP000311382"/>
    </source>
</evidence>
<protein>
    <recommendedName>
        <fullName evidence="3">Ketoreductase domain-containing protein</fullName>
    </recommendedName>
</protein>
<keyword evidence="5" id="KW-1185">Reference proteome</keyword>
<dbReference type="PANTHER" id="PTHR43658:SF8">
    <property type="entry name" value="17-BETA-HYDROXYSTEROID DEHYDROGENASE 14-RELATED"/>
    <property type="match status" value="1"/>
</dbReference>
<feature type="domain" description="Ketoreductase" evidence="3">
    <location>
        <begin position="6"/>
        <end position="201"/>
    </location>
</feature>
<dbReference type="InterPro" id="IPR002347">
    <property type="entry name" value="SDR_fam"/>
</dbReference>
<evidence type="ECO:0000256" key="1">
    <source>
        <dbReference type="ARBA" id="ARBA00022857"/>
    </source>
</evidence>
<organism evidence="4 5">
    <name type="scientific">Rhodotorula diobovata</name>
    <dbReference type="NCBI Taxonomy" id="5288"/>
    <lineage>
        <taxon>Eukaryota</taxon>
        <taxon>Fungi</taxon>
        <taxon>Dikarya</taxon>
        <taxon>Basidiomycota</taxon>
        <taxon>Pucciniomycotina</taxon>
        <taxon>Microbotryomycetes</taxon>
        <taxon>Sporidiobolales</taxon>
        <taxon>Sporidiobolaceae</taxon>
        <taxon>Rhodotorula</taxon>
    </lineage>
</organism>
<evidence type="ECO:0000313" key="4">
    <source>
        <dbReference type="EMBL" id="TNY17215.1"/>
    </source>
</evidence>
<sequence>MDPAGLVWIVTGGSSGLGKAVADALVAKQGLVAVLDLNASSDGNKPEDKVAYFQCDVGDEESVKAALEGVKALWKGKKWGGVVHAAGVGMAGKTVGNDGTPFSFDIFQQVHRINLLGSYLIASNVAAVLASQRGPLPRNVTDPSTIKDAGVIILTSSVSATEGQMGQVAYASSKAGVEGLVLPMARDLARYGIRVMNIAPSLFSTAMGKGTSDKVRQGLLATTLHPPRFGEAPEFAKLALAIIDNSYLNGGTLRIDGGGRMAKM</sequence>
<proteinExistence type="predicted"/>
<dbReference type="InterPro" id="IPR036291">
    <property type="entry name" value="NAD(P)-bd_dom_sf"/>
</dbReference>
<dbReference type="PANTHER" id="PTHR43658">
    <property type="entry name" value="SHORT-CHAIN DEHYDROGENASE/REDUCTASE"/>
    <property type="match status" value="1"/>
</dbReference>
<dbReference type="InterPro" id="IPR057326">
    <property type="entry name" value="KR_dom"/>
</dbReference>